<feature type="transmembrane region" description="Helical" evidence="7">
    <location>
        <begin position="74"/>
        <end position="96"/>
    </location>
</feature>
<comment type="caution">
    <text evidence="9">The sequence shown here is derived from an EMBL/GenBank/DDBJ whole genome shotgun (WGS) entry which is preliminary data.</text>
</comment>
<dbReference type="PANTHER" id="PTHR30193">
    <property type="entry name" value="ABC TRANSPORTER PERMEASE PROTEIN"/>
    <property type="match status" value="1"/>
</dbReference>
<dbReference type="Gene3D" id="1.10.3720.10">
    <property type="entry name" value="MetI-like"/>
    <property type="match status" value="1"/>
</dbReference>
<dbReference type="PANTHER" id="PTHR30193:SF37">
    <property type="entry name" value="INNER MEMBRANE ABC TRANSPORTER PERMEASE PROTEIN YCJO"/>
    <property type="match status" value="1"/>
</dbReference>
<dbReference type="EMBL" id="VSSQ01029124">
    <property type="protein sequence ID" value="MPM79115.1"/>
    <property type="molecule type" value="Genomic_DNA"/>
</dbReference>
<evidence type="ECO:0000259" key="8">
    <source>
        <dbReference type="PROSITE" id="PS50928"/>
    </source>
</evidence>
<evidence type="ECO:0000256" key="2">
    <source>
        <dbReference type="ARBA" id="ARBA00022448"/>
    </source>
</evidence>
<feature type="transmembrane region" description="Helical" evidence="7">
    <location>
        <begin position="103"/>
        <end position="127"/>
    </location>
</feature>
<keyword evidence="3" id="KW-1003">Cell membrane</keyword>
<keyword evidence="6 7" id="KW-0472">Membrane</keyword>
<dbReference type="InterPro" id="IPR000515">
    <property type="entry name" value="MetI-like"/>
</dbReference>
<evidence type="ECO:0000256" key="3">
    <source>
        <dbReference type="ARBA" id="ARBA00022475"/>
    </source>
</evidence>
<dbReference type="CDD" id="cd06261">
    <property type="entry name" value="TM_PBP2"/>
    <property type="match status" value="1"/>
</dbReference>
<evidence type="ECO:0000256" key="7">
    <source>
        <dbReference type="SAM" id="Phobius"/>
    </source>
</evidence>
<accession>A0A645CQD8</accession>
<feature type="transmembrane region" description="Helical" evidence="7">
    <location>
        <begin position="12"/>
        <end position="36"/>
    </location>
</feature>
<dbReference type="SUPFAM" id="SSF161098">
    <property type="entry name" value="MetI-like"/>
    <property type="match status" value="1"/>
</dbReference>
<evidence type="ECO:0000256" key="4">
    <source>
        <dbReference type="ARBA" id="ARBA00022692"/>
    </source>
</evidence>
<evidence type="ECO:0000256" key="1">
    <source>
        <dbReference type="ARBA" id="ARBA00004651"/>
    </source>
</evidence>
<keyword evidence="5 7" id="KW-1133">Transmembrane helix</keyword>
<keyword evidence="4 7" id="KW-0812">Transmembrane</keyword>
<evidence type="ECO:0000256" key="6">
    <source>
        <dbReference type="ARBA" id="ARBA00023136"/>
    </source>
</evidence>
<comment type="subcellular location">
    <subcellularLocation>
        <location evidence="1">Cell membrane</location>
        <topology evidence="1">Multi-pass membrane protein</topology>
    </subcellularLocation>
</comment>
<keyword evidence="2" id="KW-0813">Transport</keyword>
<proteinExistence type="predicted"/>
<evidence type="ECO:0000313" key="9">
    <source>
        <dbReference type="EMBL" id="MPM79115.1"/>
    </source>
</evidence>
<evidence type="ECO:0000256" key="5">
    <source>
        <dbReference type="ARBA" id="ARBA00022989"/>
    </source>
</evidence>
<dbReference type="Pfam" id="PF00528">
    <property type="entry name" value="BPD_transp_1"/>
    <property type="match status" value="1"/>
</dbReference>
<reference evidence="9" key="1">
    <citation type="submission" date="2019-08" db="EMBL/GenBank/DDBJ databases">
        <authorList>
            <person name="Kucharzyk K."/>
            <person name="Murdoch R.W."/>
            <person name="Higgins S."/>
            <person name="Loffler F."/>
        </authorList>
    </citation>
    <scope>NUCLEOTIDE SEQUENCE</scope>
</reference>
<feature type="domain" description="ABC transmembrane type-1" evidence="8">
    <location>
        <begin position="70"/>
        <end position="282"/>
    </location>
</feature>
<dbReference type="GO" id="GO:0005886">
    <property type="term" value="C:plasma membrane"/>
    <property type="evidence" value="ECO:0007669"/>
    <property type="project" value="UniProtKB-SubCell"/>
</dbReference>
<dbReference type="InterPro" id="IPR035906">
    <property type="entry name" value="MetI-like_sf"/>
</dbReference>
<dbReference type="PROSITE" id="PS50928">
    <property type="entry name" value="ABC_TM1"/>
    <property type="match status" value="1"/>
</dbReference>
<organism evidence="9">
    <name type="scientific">bioreactor metagenome</name>
    <dbReference type="NCBI Taxonomy" id="1076179"/>
    <lineage>
        <taxon>unclassified sequences</taxon>
        <taxon>metagenomes</taxon>
        <taxon>ecological metagenomes</taxon>
    </lineage>
</organism>
<name>A0A645CQD8_9ZZZZ</name>
<dbReference type="InterPro" id="IPR051393">
    <property type="entry name" value="ABC_transporter_permease"/>
</dbReference>
<gene>
    <name evidence="9" type="primary">ugpA_23</name>
    <name evidence="9" type="ORF">SDC9_126146</name>
</gene>
<feature type="transmembrane region" description="Helical" evidence="7">
    <location>
        <begin position="156"/>
        <end position="183"/>
    </location>
</feature>
<dbReference type="GO" id="GO:0055085">
    <property type="term" value="P:transmembrane transport"/>
    <property type="evidence" value="ECO:0007669"/>
    <property type="project" value="InterPro"/>
</dbReference>
<feature type="transmembrane region" description="Helical" evidence="7">
    <location>
        <begin position="261"/>
        <end position="281"/>
    </location>
</feature>
<feature type="transmembrane region" description="Helical" evidence="7">
    <location>
        <begin position="204"/>
        <end position="226"/>
    </location>
</feature>
<dbReference type="AlphaFoldDB" id="A0A645CQD8"/>
<sequence>MLKNKVKDNFVSYLLIFPASFFLILFIFSPIMYSIILSLQRYRLGFKNREFIGFKNYATLFNSPDFWDSLKITAVYTIFVVVISILLGLLLSILIFQRKKTGMIWQITFFLPVAATMAAMAIVWRFILDDNFGFLNNLLRFLGFAGMDWLRDTNTALGVVIMINIWANAGYAMVFFIAGLLNIPDELYQAAALDGSNRFQNFRYISWPLLSPSTLFITVIMTVRALTSFDTIKVMTNGGPTKSTQILSLLLYQEAFQFFNIGYASSIAVVYFILVLFLAIAQMKFDSRVYYQ</sequence>
<protein>
    <submittedName>
        <fullName evidence="9">sn-glycerol-3-phosphate transport system permease protein UgpA</fullName>
    </submittedName>
</protein>